<protein>
    <submittedName>
        <fullName evidence="2">Uncharacterized protein</fullName>
    </submittedName>
</protein>
<name>A0A1Z5HXZ6_9FIRM</name>
<gene>
    <name evidence="2" type="ORF">KKC1_33580</name>
</gene>
<dbReference type="AlphaFoldDB" id="A0A1Z5HXZ6"/>
<proteinExistence type="predicted"/>
<evidence type="ECO:0000313" key="2">
    <source>
        <dbReference type="EMBL" id="GAW94247.1"/>
    </source>
</evidence>
<evidence type="ECO:0000313" key="3">
    <source>
        <dbReference type="Proteomes" id="UP000197032"/>
    </source>
</evidence>
<reference evidence="3" key="1">
    <citation type="journal article" date="2017" name="Appl. Environ. Microbiol.">
        <title>Genomic analysis of Calderihabitans maritimus KKC1, a thermophilic hydrogenogenic carboxydotrophic bacterium isolated from marine sediment.</title>
        <authorList>
            <person name="Omae K."/>
            <person name="Yoneda Y."/>
            <person name="Fukuyama Y."/>
            <person name="Yoshida T."/>
            <person name="Sako Y."/>
        </authorList>
    </citation>
    <scope>NUCLEOTIDE SEQUENCE [LARGE SCALE GENOMIC DNA]</scope>
    <source>
        <strain evidence="3">KKC1</strain>
    </source>
</reference>
<keyword evidence="1" id="KW-0472">Membrane</keyword>
<accession>A0A1Z5HXZ6</accession>
<keyword evidence="3" id="KW-1185">Reference proteome</keyword>
<organism evidence="2 3">
    <name type="scientific">Calderihabitans maritimus</name>
    <dbReference type="NCBI Taxonomy" id="1246530"/>
    <lineage>
        <taxon>Bacteria</taxon>
        <taxon>Bacillati</taxon>
        <taxon>Bacillota</taxon>
        <taxon>Clostridia</taxon>
        <taxon>Neomoorellales</taxon>
        <taxon>Calderihabitantaceae</taxon>
        <taxon>Calderihabitans</taxon>
    </lineage>
</organism>
<sequence>MLAGQSKVSFRIVLGCVFILAGGILILIYNLILSTR</sequence>
<keyword evidence="1" id="KW-1133">Transmembrane helix</keyword>
<comment type="caution">
    <text evidence="2">The sequence shown here is derived from an EMBL/GenBank/DDBJ whole genome shotgun (WGS) entry which is preliminary data.</text>
</comment>
<evidence type="ECO:0000256" key="1">
    <source>
        <dbReference type="SAM" id="Phobius"/>
    </source>
</evidence>
<feature type="transmembrane region" description="Helical" evidence="1">
    <location>
        <begin position="12"/>
        <end position="32"/>
    </location>
</feature>
<dbReference type="EMBL" id="BDGJ01000207">
    <property type="protein sequence ID" value="GAW94247.1"/>
    <property type="molecule type" value="Genomic_DNA"/>
</dbReference>
<keyword evidence="1" id="KW-0812">Transmembrane</keyword>
<dbReference type="Proteomes" id="UP000197032">
    <property type="component" value="Unassembled WGS sequence"/>
</dbReference>